<protein>
    <submittedName>
        <fullName evidence="2">Thioredoxin-like protein</fullName>
    </submittedName>
</protein>
<reference evidence="2 3" key="1">
    <citation type="submission" date="2018-07" db="EMBL/GenBank/DDBJ databases">
        <title>Genomic Encyclopedia of Type Strains, Phase IV (KMG-IV): sequencing the most valuable type-strain genomes for metagenomic binning, comparative biology and taxonomic classification.</title>
        <authorList>
            <person name="Goeker M."/>
        </authorList>
    </citation>
    <scope>NUCLEOTIDE SEQUENCE [LARGE SCALE GENOMIC DNA]</scope>
    <source>
        <strain evidence="2 3">DSM 21410</strain>
    </source>
</reference>
<dbReference type="Proteomes" id="UP000253517">
    <property type="component" value="Unassembled WGS sequence"/>
</dbReference>
<dbReference type="InterPro" id="IPR012336">
    <property type="entry name" value="Thioredoxin-like_fold"/>
</dbReference>
<dbReference type="InterPro" id="IPR013766">
    <property type="entry name" value="Thioredoxin_domain"/>
</dbReference>
<dbReference type="Pfam" id="PF14289">
    <property type="entry name" value="DUF4369"/>
    <property type="match status" value="1"/>
</dbReference>
<keyword evidence="3" id="KW-1185">Reference proteome</keyword>
<dbReference type="Gene3D" id="3.40.30.10">
    <property type="entry name" value="Glutaredoxin"/>
    <property type="match status" value="1"/>
</dbReference>
<accession>A0A369A0W6</accession>
<gene>
    <name evidence="2" type="ORF">DES35_10819</name>
</gene>
<proteinExistence type="predicted"/>
<comment type="caution">
    <text evidence="2">The sequence shown here is derived from an EMBL/GenBank/DDBJ whole genome shotgun (WGS) entry which is preliminary data.</text>
</comment>
<dbReference type="AlphaFoldDB" id="A0A369A0W6"/>
<organism evidence="2 3">
    <name type="scientific">Schleiferia thermophila</name>
    <dbReference type="NCBI Taxonomy" id="884107"/>
    <lineage>
        <taxon>Bacteria</taxon>
        <taxon>Pseudomonadati</taxon>
        <taxon>Bacteroidota</taxon>
        <taxon>Flavobacteriia</taxon>
        <taxon>Flavobacteriales</taxon>
        <taxon>Schleiferiaceae</taxon>
        <taxon>Schleiferia</taxon>
    </lineage>
</organism>
<evidence type="ECO:0000313" key="3">
    <source>
        <dbReference type="Proteomes" id="UP000253517"/>
    </source>
</evidence>
<evidence type="ECO:0000259" key="1">
    <source>
        <dbReference type="PROSITE" id="PS51352"/>
    </source>
</evidence>
<dbReference type="InterPro" id="IPR036249">
    <property type="entry name" value="Thioredoxin-like_sf"/>
</dbReference>
<dbReference type="EMBL" id="QPJS01000008">
    <property type="protein sequence ID" value="RCX01114.1"/>
    <property type="molecule type" value="Genomic_DNA"/>
</dbReference>
<dbReference type="InterPro" id="IPR025380">
    <property type="entry name" value="DUF4369"/>
</dbReference>
<dbReference type="PROSITE" id="PS51352">
    <property type="entry name" value="THIOREDOXIN_2"/>
    <property type="match status" value="1"/>
</dbReference>
<feature type="domain" description="Thioredoxin" evidence="1">
    <location>
        <begin position="315"/>
        <end position="450"/>
    </location>
</feature>
<evidence type="ECO:0000313" key="2">
    <source>
        <dbReference type="EMBL" id="RCX01114.1"/>
    </source>
</evidence>
<dbReference type="RefSeq" id="WP_114366571.1">
    <property type="nucleotide sequence ID" value="NZ_BHZF01000002.1"/>
</dbReference>
<dbReference type="Pfam" id="PF13905">
    <property type="entry name" value="Thioredoxin_8"/>
    <property type="match status" value="1"/>
</dbReference>
<sequence length="453" mass="52330">MYVKIFVCVYTLISVALLAQPVVIEGKITGAEGRTIVLLGYNGAENFPIDSTVVVTEKSYFRMRSEIPYQGLFKLMVEKGQGRNQDRYIDLILSNGSEIQFSTVFPYLTDSLKVQKGRELSYFHEFTRSYNGIQYKIILLAELLQRYPAGDSFYNVAEQKIHKLSQEKAELFKRFRDTAFPLANRYISMLRQWDAKGDDFSGSFYRGIDLSDTLWTRNVLLHQKIGQYYSYLANNQSFQDFHTMNKNFIDSVLNPLKVNEVLWKNIFAYLVRAFKAMNYPEGLEYLKVKYMEGDVCTDGANLPEIDEILANLEVLKPGAPLPEGMVQTLEGKELLVPAELPVSGLKLMIFWSHKCRHCNESKPYWEDLYKRKSPKGLKVVTLHNGDTRQEWFRAIEDLPKEWIHLHDPLGWNGYTGRLKITGTPAYILLDAENRILKKTFDLMEIESILNNVL</sequence>
<name>A0A369A0W6_9FLAO</name>
<dbReference type="SUPFAM" id="SSF52833">
    <property type="entry name" value="Thioredoxin-like"/>
    <property type="match status" value="1"/>
</dbReference>